<dbReference type="CDD" id="cd20070">
    <property type="entry name" value="5TM_YidC_Alb3"/>
    <property type="match status" value="1"/>
</dbReference>
<dbReference type="OrthoDB" id="2148490at2759"/>
<feature type="region of interest" description="Disordered" evidence="6">
    <location>
        <begin position="271"/>
        <end position="302"/>
    </location>
</feature>
<evidence type="ECO:0000313" key="8">
    <source>
        <dbReference type="EMBL" id="EJK62657.1"/>
    </source>
</evidence>
<dbReference type="EMBL" id="AGNL01018710">
    <property type="protein sequence ID" value="EJK62657.1"/>
    <property type="molecule type" value="Genomic_DNA"/>
</dbReference>
<evidence type="ECO:0000256" key="6">
    <source>
        <dbReference type="SAM" id="MobiDB-lite"/>
    </source>
</evidence>
<keyword evidence="9" id="KW-1185">Reference proteome</keyword>
<evidence type="ECO:0000256" key="4">
    <source>
        <dbReference type="ARBA" id="ARBA00023136"/>
    </source>
</evidence>
<feature type="domain" description="Membrane insertase YidC/Oxa/ALB C-terminal" evidence="7">
    <location>
        <begin position="1"/>
        <end position="205"/>
    </location>
</feature>
<feature type="compositionally biased region" description="Basic residues" evidence="6">
    <location>
        <begin position="289"/>
        <end position="302"/>
    </location>
</feature>
<evidence type="ECO:0000256" key="2">
    <source>
        <dbReference type="ARBA" id="ARBA00022692"/>
    </source>
</evidence>
<dbReference type="PANTHER" id="PTHR12428:SF14">
    <property type="entry name" value="ALBINO3-LIKE PROTEIN 1, CHLOROPLASTIC"/>
    <property type="match status" value="1"/>
</dbReference>
<dbReference type="InterPro" id="IPR047196">
    <property type="entry name" value="YidC_ALB_C"/>
</dbReference>
<dbReference type="AlphaFoldDB" id="K0SWS0"/>
<dbReference type="NCBIfam" id="TIGR03592">
    <property type="entry name" value="yidC_oxa1_cterm"/>
    <property type="match status" value="1"/>
</dbReference>
<evidence type="ECO:0000256" key="3">
    <source>
        <dbReference type="ARBA" id="ARBA00022989"/>
    </source>
</evidence>
<protein>
    <recommendedName>
        <fullName evidence="7">Membrane insertase YidC/Oxa/ALB C-terminal domain-containing protein</fullName>
    </recommendedName>
</protein>
<dbReference type="GO" id="GO:0032977">
    <property type="term" value="F:membrane insertase activity"/>
    <property type="evidence" value="ECO:0007669"/>
    <property type="project" value="InterPro"/>
</dbReference>
<comment type="subcellular location">
    <subcellularLocation>
        <location evidence="1 5">Membrane</location>
        <topology evidence="1 5">Multi-pass membrane protein</topology>
    </subcellularLocation>
</comment>
<keyword evidence="2 5" id="KW-0812">Transmembrane</keyword>
<dbReference type="Pfam" id="PF02096">
    <property type="entry name" value="60KD_IMP"/>
    <property type="match status" value="1"/>
</dbReference>
<dbReference type="InterPro" id="IPR001708">
    <property type="entry name" value="YidC/ALB3/OXA1/COX18"/>
</dbReference>
<name>K0SWS0_THAOC</name>
<comment type="caution">
    <text evidence="8">The sequence shown here is derived from an EMBL/GenBank/DDBJ whole genome shotgun (WGS) entry which is preliminary data.</text>
</comment>
<gene>
    <name evidence="8" type="ORF">THAOC_16722</name>
</gene>
<accession>K0SWS0</accession>
<reference evidence="8 9" key="1">
    <citation type="journal article" date="2012" name="Genome Biol.">
        <title>Genome and low-iron response of an oceanic diatom adapted to chronic iron limitation.</title>
        <authorList>
            <person name="Lommer M."/>
            <person name="Specht M."/>
            <person name="Roy A.S."/>
            <person name="Kraemer L."/>
            <person name="Andreson R."/>
            <person name="Gutowska M.A."/>
            <person name="Wolf J."/>
            <person name="Bergner S.V."/>
            <person name="Schilhabel M.B."/>
            <person name="Klostermeier U.C."/>
            <person name="Beiko R.G."/>
            <person name="Rosenstiel P."/>
            <person name="Hippler M."/>
            <person name="Laroche J."/>
        </authorList>
    </citation>
    <scope>NUCLEOTIDE SEQUENCE [LARGE SCALE GENOMIC DNA]</scope>
    <source>
        <strain evidence="8 9">CCMP1005</strain>
    </source>
</reference>
<proteinExistence type="inferred from homology"/>
<dbReference type="GO" id="GO:0051205">
    <property type="term" value="P:protein insertion into membrane"/>
    <property type="evidence" value="ECO:0007669"/>
    <property type="project" value="TreeGrafter"/>
</dbReference>
<evidence type="ECO:0000259" key="7">
    <source>
        <dbReference type="Pfam" id="PF02096"/>
    </source>
</evidence>
<evidence type="ECO:0000256" key="5">
    <source>
        <dbReference type="RuleBase" id="RU003945"/>
    </source>
</evidence>
<dbReference type="GO" id="GO:0016020">
    <property type="term" value="C:membrane"/>
    <property type="evidence" value="ECO:0007669"/>
    <property type="project" value="UniProtKB-SubCell"/>
</dbReference>
<evidence type="ECO:0000313" key="9">
    <source>
        <dbReference type="Proteomes" id="UP000266841"/>
    </source>
</evidence>
<sequence>MTVVIKLLTFPLTKSQLESTNKMQALQPTIKGLQAKYQSNPEVMNQKIAEVYQTNDVNPLAGCIPSLVQIPVFIGLYRSVLNLAKENALDEPFLFLPNLEGPTYGADPAHGSDWILKNWVDGVPSLGWEDTIAFLSIPIFLVISQFVSMNLMQPKSDDPQQQQANIILKVLPFMVGWFALNVPSALGIYWVVNNVVTTATTLYIRNSMPAMDIAADGSAAASSSVMTASTVDFNPTPMNERAVGFGGGVEEDSGMTTLTPVDAEIVEESVVTVGGDGPDIPAAPSSKRGGSKRKKKKKRRKN</sequence>
<keyword evidence="3" id="KW-1133">Transmembrane helix</keyword>
<keyword evidence="4" id="KW-0472">Membrane</keyword>
<dbReference type="InterPro" id="IPR028055">
    <property type="entry name" value="YidC/Oxa/ALB_C"/>
</dbReference>
<dbReference type="Proteomes" id="UP000266841">
    <property type="component" value="Unassembled WGS sequence"/>
</dbReference>
<dbReference type="eggNOG" id="KOG1239">
    <property type="taxonomic scope" value="Eukaryota"/>
</dbReference>
<comment type="similarity">
    <text evidence="5">Belongs to the OXA1/ALB3/YidC family.</text>
</comment>
<dbReference type="OMA" id="ATFVQQK"/>
<evidence type="ECO:0000256" key="1">
    <source>
        <dbReference type="ARBA" id="ARBA00004141"/>
    </source>
</evidence>
<dbReference type="PANTHER" id="PTHR12428">
    <property type="entry name" value="OXA1"/>
    <property type="match status" value="1"/>
</dbReference>
<organism evidence="8 9">
    <name type="scientific">Thalassiosira oceanica</name>
    <name type="common">Marine diatom</name>
    <dbReference type="NCBI Taxonomy" id="159749"/>
    <lineage>
        <taxon>Eukaryota</taxon>
        <taxon>Sar</taxon>
        <taxon>Stramenopiles</taxon>
        <taxon>Ochrophyta</taxon>
        <taxon>Bacillariophyta</taxon>
        <taxon>Coscinodiscophyceae</taxon>
        <taxon>Thalassiosirophycidae</taxon>
        <taxon>Thalassiosirales</taxon>
        <taxon>Thalassiosiraceae</taxon>
        <taxon>Thalassiosira</taxon>
    </lineage>
</organism>